<feature type="binding site" evidence="7">
    <location>
        <begin position="300"/>
        <end position="307"/>
    </location>
    <ligand>
        <name>ATP</name>
        <dbReference type="ChEBI" id="CHEBI:30616"/>
    </ligand>
</feature>
<dbReference type="SUPFAM" id="SSF52402">
    <property type="entry name" value="Adenine nucleotide alpha hydrolases-like"/>
    <property type="match status" value="1"/>
</dbReference>
<dbReference type="GO" id="GO:0003952">
    <property type="term" value="F:NAD+ synthase (glutamine-hydrolyzing) activity"/>
    <property type="evidence" value="ECO:0007669"/>
    <property type="project" value="UniProtKB-UniRule"/>
</dbReference>
<dbReference type="GO" id="GO:0008795">
    <property type="term" value="F:NAD+ synthase activity"/>
    <property type="evidence" value="ECO:0007669"/>
    <property type="project" value="UniProtKB-UniRule"/>
</dbReference>
<evidence type="ECO:0000259" key="11">
    <source>
        <dbReference type="PROSITE" id="PS50263"/>
    </source>
</evidence>
<evidence type="ECO:0000256" key="10">
    <source>
        <dbReference type="RuleBase" id="RU003811"/>
    </source>
</evidence>
<comment type="caution">
    <text evidence="7">Lacks conserved residue(s) required for the propagation of feature annotation.</text>
</comment>
<feature type="active site" description="Nucleophile; for glutaminase activity" evidence="7">
    <location>
        <position position="148"/>
    </location>
</feature>
<evidence type="ECO:0000256" key="7">
    <source>
        <dbReference type="HAMAP-Rule" id="MF_02090"/>
    </source>
</evidence>
<dbReference type="InterPro" id="IPR022310">
    <property type="entry name" value="NAD/GMP_synthase"/>
</dbReference>
<accession>A0A2U2B8B9</accession>
<feature type="binding site" evidence="7">
    <location>
        <position position="189"/>
    </location>
    <ligand>
        <name>L-glutamine</name>
        <dbReference type="ChEBI" id="CHEBI:58359"/>
    </ligand>
</feature>
<dbReference type="InterPro" id="IPR014729">
    <property type="entry name" value="Rossmann-like_a/b/a_fold"/>
</dbReference>
<feature type="binding site" evidence="7">
    <location>
        <position position="412"/>
    </location>
    <ligand>
        <name>deamido-NAD(+)</name>
        <dbReference type="ChEBI" id="CHEBI:58437"/>
        <note>ligand shared between two neighboring subunits</note>
    </ligand>
</feature>
<dbReference type="PROSITE" id="PS50263">
    <property type="entry name" value="CN_HYDROLASE"/>
    <property type="match status" value="1"/>
</dbReference>
<feature type="binding site" evidence="7">
    <location>
        <position position="522"/>
    </location>
    <ligand>
        <name>deamido-NAD(+)</name>
        <dbReference type="ChEBI" id="CHEBI:58437"/>
        <note>ligand shared between two neighboring subunits</note>
    </ligand>
</feature>
<gene>
    <name evidence="7" type="primary">nadE</name>
    <name evidence="12" type="ORF">DDZ16_12005</name>
</gene>
<evidence type="ECO:0000313" key="13">
    <source>
        <dbReference type="Proteomes" id="UP000244956"/>
    </source>
</evidence>
<comment type="similarity">
    <text evidence="2 7 8">In the C-terminal section; belongs to the NAD synthetase family.</text>
</comment>
<evidence type="ECO:0000256" key="3">
    <source>
        <dbReference type="ARBA" id="ARBA00022598"/>
    </source>
</evidence>
<sequence length="552" mass="61374">MKLALVQLNYHIGNFEENSKKIIHHIQKAKDRGVDLVAFSELAICGYPPLDLLTRQEFVEAAIRSIEEIATYCNGIAAVVGGPSLNPLARGKQLHNSAWFLADGEVKEIIHKTLLPNYDVFDEYRYFQANQDFRVVNYKGRRIALTICEDLWDDQPTEAAFARNSLYTLSPMQKLAALKADFMVNIAASPFSYHQENVRKQVVCKKAAGYKVPVAYVNQVGANTELIFDGGSMMVNSEGNITHKVPTFREGWVDVETDDVDQETTNALVETDPIELIHDGLILGVRDYFRKSGLKKAVIGLSGGIDSAVTAAVAVKALGAENVHGVLLPSQYSSGHSVTDAEKLAENLGIEINTVAIKEIYESVENALSPVFEDREPDVTEENIQARIRGLLLMAYSNKFGHILLNTSNKSEAAVGYGTLYGDMNGGLSVLGDVYKTDVFKLARYFNRNGEMVPENTIVKPPSAELRPDQKDSDSLPDYDVLDSVLFRYIELNHSPKSIIEEGFKEEVVRKAVRLVNFNEYKRFQTPPILRVSGKAFGVGRRMPLVAKYDKL</sequence>
<feature type="active site" description="Proton acceptor" evidence="9">
    <location>
        <position position="41"/>
    </location>
</feature>
<dbReference type="Gene3D" id="3.60.110.10">
    <property type="entry name" value="Carbon-nitrogen hydrolase"/>
    <property type="match status" value="1"/>
</dbReference>
<evidence type="ECO:0000256" key="4">
    <source>
        <dbReference type="ARBA" id="ARBA00022741"/>
    </source>
</evidence>
<dbReference type="CDD" id="cd07570">
    <property type="entry name" value="GAT_Gln-NAD-synth"/>
    <property type="match status" value="1"/>
</dbReference>
<dbReference type="GO" id="GO:0004359">
    <property type="term" value="F:glutaminase activity"/>
    <property type="evidence" value="ECO:0007669"/>
    <property type="project" value="InterPro"/>
</dbReference>
<dbReference type="AlphaFoldDB" id="A0A2U2B8B9"/>
<dbReference type="SUPFAM" id="SSF56317">
    <property type="entry name" value="Carbon-nitrogen hydrolase"/>
    <property type="match status" value="1"/>
</dbReference>
<feature type="binding site" evidence="7">
    <location>
        <position position="118"/>
    </location>
    <ligand>
        <name>L-glutamine</name>
        <dbReference type="ChEBI" id="CHEBI:58359"/>
    </ligand>
</feature>
<dbReference type="OrthoDB" id="9803818at2"/>
<dbReference type="InterPro" id="IPR000132">
    <property type="entry name" value="Nitrilase/CN_hydratase_CS"/>
</dbReference>
<evidence type="ECO:0000256" key="2">
    <source>
        <dbReference type="ARBA" id="ARBA00007145"/>
    </source>
</evidence>
<comment type="pathway">
    <text evidence="1 7 8">Cofactor biosynthesis; NAD(+) biosynthesis; NAD(+) from deamido-NAD(+) (L-Gln route): step 1/1.</text>
</comment>
<dbReference type="GO" id="GO:0005524">
    <property type="term" value="F:ATP binding"/>
    <property type="evidence" value="ECO:0007669"/>
    <property type="project" value="UniProtKB-UniRule"/>
</dbReference>
<reference evidence="12 13" key="1">
    <citation type="submission" date="2018-05" db="EMBL/GenBank/DDBJ databases">
        <title>Marinilabilia rubrum sp. nov., isolated from saltern sediment.</title>
        <authorList>
            <person name="Zhang R."/>
        </authorList>
    </citation>
    <scope>NUCLEOTIDE SEQUENCE [LARGE SCALE GENOMIC DNA]</scope>
    <source>
        <strain evidence="12 13">WTE16</strain>
    </source>
</reference>
<dbReference type="PIRSF" id="PIRSF006630">
    <property type="entry name" value="NADS_GAT"/>
    <property type="match status" value="1"/>
</dbReference>
<dbReference type="Proteomes" id="UP000244956">
    <property type="component" value="Unassembled WGS sequence"/>
</dbReference>
<dbReference type="PROSITE" id="PS00920">
    <property type="entry name" value="NITRIL_CHT_1"/>
    <property type="match status" value="1"/>
</dbReference>
<comment type="catalytic activity">
    <reaction evidence="7 8">
        <text>deamido-NAD(+) + L-glutamine + ATP + H2O = L-glutamate + AMP + diphosphate + NAD(+) + H(+)</text>
        <dbReference type="Rhea" id="RHEA:24384"/>
        <dbReference type="ChEBI" id="CHEBI:15377"/>
        <dbReference type="ChEBI" id="CHEBI:15378"/>
        <dbReference type="ChEBI" id="CHEBI:29985"/>
        <dbReference type="ChEBI" id="CHEBI:30616"/>
        <dbReference type="ChEBI" id="CHEBI:33019"/>
        <dbReference type="ChEBI" id="CHEBI:57540"/>
        <dbReference type="ChEBI" id="CHEBI:58359"/>
        <dbReference type="ChEBI" id="CHEBI:58437"/>
        <dbReference type="ChEBI" id="CHEBI:456215"/>
        <dbReference type="EC" id="6.3.5.1"/>
    </reaction>
</comment>
<keyword evidence="5 7" id="KW-0067">ATP-binding</keyword>
<dbReference type="GO" id="GO:0005737">
    <property type="term" value="C:cytoplasm"/>
    <property type="evidence" value="ECO:0007669"/>
    <property type="project" value="InterPro"/>
</dbReference>
<protein>
    <recommendedName>
        <fullName evidence="7 8">Glutamine-dependent NAD(+) synthetase</fullName>
        <ecNumber evidence="7 8">6.3.5.1</ecNumber>
    </recommendedName>
    <alternativeName>
        <fullName evidence="7 8">NAD(+) synthase [glutamine-hydrolyzing]</fullName>
    </alternativeName>
</protein>
<dbReference type="RefSeq" id="WP_109264710.1">
    <property type="nucleotide sequence ID" value="NZ_QEWP01000008.1"/>
</dbReference>
<keyword evidence="6 7" id="KW-0520">NAD</keyword>
<dbReference type="EC" id="6.3.5.1" evidence="7 8"/>
<dbReference type="PANTHER" id="PTHR23090">
    <property type="entry name" value="NH 3 /GLUTAMINE-DEPENDENT NAD + SYNTHETASE"/>
    <property type="match status" value="1"/>
</dbReference>
<comment type="similarity">
    <text evidence="10">Belongs to the NAD synthetase family.</text>
</comment>
<dbReference type="Pfam" id="PF02540">
    <property type="entry name" value="NAD_synthase"/>
    <property type="match status" value="1"/>
</dbReference>
<comment type="function">
    <text evidence="7">Catalyzes the ATP-dependent amidation of deamido-NAD to form NAD. Uses L-glutamine as a nitrogen source.</text>
</comment>
<dbReference type="InterPro" id="IPR003694">
    <property type="entry name" value="NAD_synthase"/>
</dbReference>
<dbReference type="PANTHER" id="PTHR23090:SF9">
    <property type="entry name" value="GLUTAMINE-DEPENDENT NAD(+) SYNTHETASE"/>
    <property type="match status" value="1"/>
</dbReference>
<comment type="caution">
    <text evidence="12">The sequence shown here is derived from an EMBL/GenBank/DDBJ whole genome shotgun (WGS) entry which is preliminary data.</text>
</comment>
<dbReference type="GO" id="GO:0000257">
    <property type="term" value="F:nitrilase activity"/>
    <property type="evidence" value="ECO:0007669"/>
    <property type="project" value="UniProtKB-ARBA"/>
</dbReference>
<feature type="binding site" evidence="7">
    <location>
        <position position="407"/>
    </location>
    <ligand>
        <name>ATP</name>
        <dbReference type="ChEBI" id="CHEBI:30616"/>
    </ligand>
</feature>
<dbReference type="UniPathway" id="UPA00253">
    <property type="reaction ID" value="UER00334"/>
</dbReference>
<dbReference type="GO" id="GO:0009435">
    <property type="term" value="P:NAD+ biosynthetic process"/>
    <property type="evidence" value="ECO:0007669"/>
    <property type="project" value="UniProtKB-UniRule"/>
</dbReference>
<feature type="active site" description="Proton acceptor; for glutaminase activity" evidence="7">
    <location>
        <position position="41"/>
    </location>
</feature>
<dbReference type="NCBIfam" id="NF010588">
    <property type="entry name" value="PRK13981.1"/>
    <property type="match status" value="1"/>
</dbReference>
<feature type="domain" description="CN hydrolase" evidence="11">
    <location>
        <begin position="1"/>
        <end position="259"/>
    </location>
</feature>
<keyword evidence="3 7" id="KW-0436">Ligase</keyword>
<evidence type="ECO:0000256" key="1">
    <source>
        <dbReference type="ARBA" id="ARBA00005188"/>
    </source>
</evidence>
<dbReference type="HAMAP" id="MF_02090">
    <property type="entry name" value="NadE_glutamine_dep"/>
    <property type="match status" value="1"/>
</dbReference>
<dbReference type="FunFam" id="3.40.50.620:FF:000106">
    <property type="entry name" value="Glutamine-dependent NAD(+) synthetase"/>
    <property type="match status" value="1"/>
</dbReference>
<dbReference type="InterPro" id="IPR003010">
    <property type="entry name" value="C-N_Hydrolase"/>
</dbReference>
<evidence type="ECO:0000256" key="5">
    <source>
        <dbReference type="ARBA" id="ARBA00022840"/>
    </source>
</evidence>
<dbReference type="NCBIfam" id="TIGR00552">
    <property type="entry name" value="nadE"/>
    <property type="match status" value="1"/>
</dbReference>
<proteinExistence type="inferred from homology"/>
<dbReference type="Gene3D" id="3.40.50.620">
    <property type="entry name" value="HUPs"/>
    <property type="match status" value="1"/>
</dbReference>
<keyword evidence="4 7" id="KW-0547">Nucleotide-binding</keyword>
<keyword evidence="13" id="KW-1185">Reference proteome</keyword>
<name>A0A2U2B8B9_9BACT</name>
<feature type="binding site" evidence="7">
    <location>
        <position position="383"/>
    </location>
    <ligand>
        <name>deamido-NAD(+)</name>
        <dbReference type="ChEBI" id="CHEBI:58437"/>
        <note>ligand shared between two neighboring subunits</note>
    </ligand>
</feature>
<evidence type="ECO:0000256" key="9">
    <source>
        <dbReference type="PROSITE-ProRule" id="PRU10139"/>
    </source>
</evidence>
<evidence type="ECO:0000256" key="6">
    <source>
        <dbReference type="ARBA" id="ARBA00023027"/>
    </source>
</evidence>
<organism evidence="12 13">
    <name type="scientific">Marinilabilia rubra</name>
    <dbReference type="NCBI Taxonomy" id="2162893"/>
    <lineage>
        <taxon>Bacteria</taxon>
        <taxon>Pseudomonadati</taxon>
        <taxon>Bacteroidota</taxon>
        <taxon>Bacteroidia</taxon>
        <taxon>Marinilabiliales</taxon>
        <taxon>Marinilabiliaceae</taxon>
        <taxon>Marinilabilia</taxon>
    </lineage>
</organism>
<evidence type="ECO:0000313" key="12">
    <source>
        <dbReference type="EMBL" id="PWD99310.1"/>
    </source>
</evidence>
<dbReference type="InterPro" id="IPR014445">
    <property type="entry name" value="Gln-dep_NAD_synthase"/>
</dbReference>
<dbReference type="CDD" id="cd00553">
    <property type="entry name" value="NAD_synthase"/>
    <property type="match status" value="1"/>
</dbReference>
<feature type="active site" description="For glutaminase activity" evidence="7">
    <location>
        <position position="112"/>
    </location>
</feature>
<evidence type="ECO:0000256" key="8">
    <source>
        <dbReference type="PIRNR" id="PIRNR006630"/>
    </source>
</evidence>
<dbReference type="InterPro" id="IPR036526">
    <property type="entry name" value="C-N_Hydrolase_sf"/>
</dbReference>
<dbReference type="Pfam" id="PF00795">
    <property type="entry name" value="CN_hydrolase"/>
    <property type="match status" value="1"/>
</dbReference>
<dbReference type="EMBL" id="QEWP01000008">
    <property type="protein sequence ID" value="PWD99310.1"/>
    <property type="molecule type" value="Genomic_DNA"/>
</dbReference>